<feature type="transmembrane region" description="Helical" evidence="9">
    <location>
        <begin position="692"/>
        <end position="713"/>
    </location>
</feature>
<sequence length="718" mass="72774">MTKRPGTSQAISPAPGGIGAAGPRATAVGDAAAGEVSLSGAAERPAVTGSARAVFPQAIRAHAGPAAVVAALMGLALLLAFRQAAPILAAPQPAPDAASAMAATLFFFSTLPRMATALLAGACLALSGALFQLVLRNPLASPTTLGISAGANLALVAAMLFMPGLLGFGRDLVALTGSLLAAGLVFLMGARHQFSPFSLVMSGLVVSLWCGALAAVLTLLNDRYLESLFIWGAGSLSQQSWTIPLSLLPKLALAGLLVVLLLRPLFLNELGEAGAKALGLRMAELRLAAIVIAVALAAFVTSAVGVIGFIGLVAPTIARLAGTRRPGAQLFWSTLIGAGLLFLTDTALMALAGQVADFLPTGAVTAIFGSPLLLILLPRLKTRHRVMQAPAAGRRVAAVFAGSRGGAALRVILPVAMLVLLLAVFFGRSPDMSFRLMPPALFGDLVALRLPRILAAFAAGMMLAAAGSILQRLTGNEMASPEVLGISAGATLGVAVAVFVIAAPGLFTQLGFSALGALAVLAIIVLTASRSGLQPERVLLAGIALGAMVDAVVGVIGATGDPRAIFLLRWMSGSTYGVTLEGAMLAGLAAALLLSLTALCRRWLDLLPLGASAASAIGVPLRPARLVLMGLAGLLSAAATTSVGPLSFVGLMAPHLARQLGFTRAAPQLLAACLFGGLLMVAADWIGRSAVYPYEIPAGLVSALIGAPFLIVLMRRGR</sequence>
<dbReference type="CDD" id="cd06550">
    <property type="entry name" value="TM_ABC_iron-siderophores_like"/>
    <property type="match status" value="2"/>
</dbReference>
<dbReference type="PANTHER" id="PTHR30472:SF37">
    <property type="entry name" value="FE(3+) DICITRATE TRANSPORT SYSTEM PERMEASE PROTEIN FECD-RELATED"/>
    <property type="match status" value="1"/>
</dbReference>
<reference evidence="10 11" key="1">
    <citation type="submission" date="2019-07" db="EMBL/GenBank/DDBJ databases">
        <title>Ln-dependent methylotrophs.</title>
        <authorList>
            <person name="Tani A."/>
        </authorList>
    </citation>
    <scope>NUCLEOTIDE SEQUENCE [LARGE SCALE GENOMIC DNA]</scope>
    <source>
        <strain evidence="10 11">SM12</strain>
    </source>
</reference>
<feature type="transmembrane region" description="Helical" evidence="9">
    <location>
        <begin position="482"/>
        <end position="501"/>
    </location>
</feature>
<feature type="transmembrane region" description="Helical" evidence="9">
    <location>
        <begin position="538"/>
        <end position="558"/>
    </location>
</feature>
<accession>A0A549T7E4</accession>
<evidence type="ECO:0000256" key="3">
    <source>
        <dbReference type="ARBA" id="ARBA00022448"/>
    </source>
</evidence>
<name>A0A549T7E4_9HYPH</name>
<feature type="transmembrane region" description="Helical" evidence="9">
    <location>
        <begin position="578"/>
        <end position="596"/>
    </location>
</feature>
<dbReference type="GO" id="GO:0022857">
    <property type="term" value="F:transmembrane transporter activity"/>
    <property type="evidence" value="ECO:0007669"/>
    <property type="project" value="InterPro"/>
</dbReference>
<evidence type="ECO:0000256" key="8">
    <source>
        <dbReference type="SAM" id="MobiDB-lite"/>
    </source>
</evidence>
<feature type="transmembrane region" description="Helical" evidence="9">
    <location>
        <begin position="115"/>
        <end position="135"/>
    </location>
</feature>
<dbReference type="EMBL" id="VJMG01000038">
    <property type="protein sequence ID" value="TRL37797.1"/>
    <property type="molecule type" value="Genomic_DNA"/>
</dbReference>
<keyword evidence="7 9" id="KW-0472">Membrane</keyword>
<dbReference type="GO" id="GO:0005886">
    <property type="term" value="C:plasma membrane"/>
    <property type="evidence" value="ECO:0007669"/>
    <property type="project" value="UniProtKB-SubCell"/>
</dbReference>
<feature type="transmembrane region" description="Helical" evidence="9">
    <location>
        <begin position="147"/>
        <end position="165"/>
    </location>
</feature>
<comment type="caution">
    <text evidence="10">The sequence shown here is derived from an EMBL/GenBank/DDBJ whole genome shotgun (WGS) entry which is preliminary data.</text>
</comment>
<feature type="transmembrane region" description="Helical" evidence="9">
    <location>
        <begin position="241"/>
        <end position="267"/>
    </location>
</feature>
<evidence type="ECO:0000256" key="4">
    <source>
        <dbReference type="ARBA" id="ARBA00022475"/>
    </source>
</evidence>
<dbReference type="NCBIfam" id="NF007866">
    <property type="entry name" value="PRK10577.1-2"/>
    <property type="match status" value="1"/>
</dbReference>
<keyword evidence="4" id="KW-1003">Cell membrane</keyword>
<dbReference type="InterPro" id="IPR037294">
    <property type="entry name" value="ABC_BtuC-like"/>
</dbReference>
<feature type="transmembrane region" description="Helical" evidence="9">
    <location>
        <begin position="358"/>
        <end position="377"/>
    </location>
</feature>
<keyword evidence="11" id="KW-1185">Reference proteome</keyword>
<feature type="transmembrane region" description="Helical" evidence="9">
    <location>
        <begin position="330"/>
        <end position="352"/>
    </location>
</feature>
<feature type="transmembrane region" description="Helical" evidence="9">
    <location>
        <begin position="87"/>
        <end position="108"/>
    </location>
</feature>
<feature type="transmembrane region" description="Helical" evidence="9">
    <location>
        <begin position="287"/>
        <end position="318"/>
    </location>
</feature>
<evidence type="ECO:0000256" key="2">
    <source>
        <dbReference type="ARBA" id="ARBA00007935"/>
    </source>
</evidence>
<dbReference type="InterPro" id="IPR000522">
    <property type="entry name" value="ABC_transptr_permease_BtuC"/>
</dbReference>
<evidence type="ECO:0000256" key="9">
    <source>
        <dbReference type="SAM" id="Phobius"/>
    </source>
</evidence>
<dbReference type="AlphaFoldDB" id="A0A549T7E4"/>
<feature type="transmembrane region" description="Helical" evidence="9">
    <location>
        <begin position="603"/>
        <end position="621"/>
    </location>
</feature>
<evidence type="ECO:0000313" key="11">
    <source>
        <dbReference type="Proteomes" id="UP000316801"/>
    </source>
</evidence>
<gene>
    <name evidence="10" type="primary">fhuB</name>
    <name evidence="10" type="ORF">FNA46_14370</name>
</gene>
<keyword evidence="5 9" id="KW-0812">Transmembrane</keyword>
<feature type="transmembrane region" description="Helical" evidence="9">
    <location>
        <begin position="196"/>
        <end position="220"/>
    </location>
</feature>
<proteinExistence type="inferred from homology"/>
<evidence type="ECO:0000313" key="10">
    <source>
        <dbReference type="EMBL" id="TRL37797.1"/>
    </source>
</evidence>
<dbReference type="PANTHER" id="PTHR30472">
    <property type="entry name" value="FERRIC ENTEROBACTIN TRANSPORT SYSTEM PERMEASE PROTEIN"/>
    <property type="match status" value="1"/>
</dbReference>
<dbReference type="SUPFAM" id="SSF81345">
    <property type="entry name" value="ABC transporter involved in vitamin B12 uptake, BtuC"/>
    <property type="match status" value="2"/>
</dbReference>
<feature type="transmembrane region" description="Helical" evidence="9">
    <location>
        <begin position="62"/>
        <end position="81"/>
    </location>
</feature>
<keyword evidence="6 9" id="KW-1133">Transmembrane helix</keyword>
<feature type="transmembrane region" description="Helical" evidence="9">
    <location>
        <begin position="665"/>
        <end position="686"/>
    </location>
</feature>
<dbReference type="RefSeq" id="WP_143125903.1">
    <property type="nucleotide sequence ID" value="NZ_VJMG01000038.1"/>
</dbReference>
<comment type="similarity">
    <text evidence="2">Belongs to the binding-protein-dependent transport system permease family. FecCD subfamily.</text>
</comment>
<feature type="transmembrane region" description="Helical" evidence="9">
    <location>
        <begin position="627"/>
        <end position="653"/>
    </location>
</feature>
<feature type="region of interest" description="Disordered" evidence="8">
    <location>
        <begin position="1"/>
        <end position="22"/>
    </location>
</feature>
<dbReference type="Gene3D" id="1.10.3470.10">
    <property type="entry name" value="ABC transporter involved in vitamin B12 uptake, BtuC"/>
    <property type="match status" value="2"/>
</dbReference>
<feature type="transmembrane region" description="Helical" evidence="9">
    <location>
        <begin position="172"/>
        <end position="190"/>
    </location>
</feature>
<feature type="transmembrane region" description="Helical" evidence="9">
    <location>
        <begin position="446"/>
        <end position="470"/>
    </location>
</feature>
<dbReference type="Proteomes" id="UP000316801">
    <property type="component" value="Unassembled WGS sequence"/>
</dbReference>
<keyword evidence="3" id="KW-0813">Transport</keyword>
<feature type="transmembrane region" description="Helical" evidence="9">
    <location>
        <begin position="507"/>
        <end position="526"/>
    </location>
</feature>
<evidence type="ECO:0000256" key="7">
    <source>
        <dbReference type="ARBA" id="ARBA00023136"/>
    </source>
</evidence>
<protein>
    <submittedName>
        <fullName evidence="10">Fe(3+)-hydroxamate ABC transporter permease FhuB</fullName>
    </submittedName>
</protein>
<comment type="subcellular location">
    <subcellularLocation>
        <location evidence="1">Cell membrane</location>
        <topology evidence="1">Multi-pass membrane protein</topology>
    </subcellularLocation>
</comment>
<evidence type="ECO:0000256" key="6">
    <source>
        <dbReference type="ARBA" id="ARBA00022989"/>
    </source>
</evidence>
<evidence type="ECO:0000256" key="5">
    <source>
        <dbReference type="ARBA" id="ARBA00022692"/>
    </source>
</evidence>
<organism evidence="10 11">
    <name type="scientific">Rhizobium straminoryzae</name>
    <dbReference type="NCBI Taxonomy" id="1387186"/>
    <lineage>
        <taxon>Bacteria</taxon>
        <taxon>Pseudomonadati</taxon>
        <taxon>Pseudomonadota</taxon>
        <taxon>Alphaproteobacteria</taxon>
        <taxon>Hyphomicrobiales</taxon>
        <taxon>Rhizobiaceae</taxon>
        <taxon>Rhizobium/Agrobacterium group</taxon>
        <taxon>Rhizobium</taxon>
    </lineage>
</organism>
<dbReference type="GO" id="GO:0033214">
    <property type="term" value="P:siderophore-iron import into cell"/>
    <property type="evidence" value="ECO:0007669"/>
    <property type="project" value="TreeGrafter"/>
</dbReference>
<evidence type="ECO:0000256" key="1">
    <source>
        <dbReference type="ARBA" id="ARBA00004651"/>
    </source>
</evidence>
<feature type="transmembrane region" description="Helical" evidence="9">
    <location>
        <begin position="407"/>
        <end position="426"/>
    </location>
</feature>
<dbReference type="Pfam" id="PF01032">
    <property type="entry name" value="FecCD"/>
    <property type="match status" value="2"/>
</dbReference>